<organism evidence="1 2">
    <name type="scientific">Acaulospora colombiana</name>
    <dbReference type="NCBI Taxonomy" id="27376"/>
    <lineage>
        <taxon>Eukaryota</taxon>
        <taxon>Fungi</taxon>
        <taxon>Fungi incertae sedis</taxon>
        <taxon>Mucoromycota</taxon>
        <taxon>Glomeromycotina</taxon>
        <taxon>Glomeromycetes</taxon>
        <taxon>Diversisporales</taxon>
        <taxon>Acaulosporaceae</taxon>
        <taxon>Acaulospora</taxon>
    </lineage>
</organism>
<evidence type="ECO:0000313" key="2">
    <source>
        <dbReference type="Proteomes" id="UP000789525"/>
    </source>
</evidence>
<accession>A0ACA9PU28</accession>
<gene>
    <name evidence="1" type="ORF">ACOLOM_LOCUS11244</name>
</gene>
<name>A0ACA9PU28_9GLOM</name>
<reference evidence="1" key="1">
    <citation type="submission" date="2021-06" db="EMBL/GenBank/DDBJ databases">
        <authorList>
            <person name="Kallberg Y."/>
            <person name="Tangrot J."/>
            <person name="Rosling A."/>
        </authorList>
    </citation>
    <scope>NUCLEOTIDE SEQUENCE</scope>
    <source>
        <strain evidence="1">CL356</strain>
    </source>
</reference>
<feature type="non-terminal residue" evidence="1">
    <location>
        <position position="335"/>
    </location>
</feature>
<keyword evidence="2" id="KW-1185">Reference proteome</keyword>
<comment type="caution">
    <text evidence="1">The sequence shown here is derived from an EMBL/GenBank/DDBJ whole genome shotgun (WGS) entry which is preliminary data.</text>
</comment>
<sequence>MTSVDKQPPGYSNGPSQLPPTFPVGKHNTVPLVTVQDLQAHLRILGAFYKLKQDVHGMVNGSDKEKDEAWVVYVSRAVHRRAHGASFVFTGKQLQGRGEERFILYRTLLRFMRIVSDALELIFGRRLTFERSFPVQLVASLIDPDTLDAYPPSNERKAFFEGITKEPFTLPLTTATSDILSLSCPCCDKTADKLCERVYETDDWDSSLCRRGDEETGETASLFCVSMFSLYGLHMRINAVFSLSKHCEDKDIGAEARKLAAGLEWSPATLAENLQIGLQPKADFNPDRIIPSNPGPASIDLVGAVLRQSTFVAKMYEMGWSKPGQVPQDQKIANL</sequence>
<dbReference type="EMBL" id="CAJVPT010039724">
    <property type="protein sequence ID" value="CAG8723513.1"/>
    <property type="molecule type" value="Genomic_DNA"/>
</dbReference>
<evidence type="ECO:0000313" key="1">
    <source>
        <dbReference type="EMBL" id="CAG8723513.1"/>
    </source>
</evidence>
<proteinExistence type="predicted"/>
<dbReference type="Proteomes" id="UP000789525">
    <property type="component" value="Unassembled WGS sequence"/>
</dbReference>
<protein>
    <submittedName>
        <fullName evidence="1">12279_t:CDS:1</fullName>
    </submittedName>
</protein>